<sequence>MYGASLLKLRSFFVNFLSSTHLTIVWCVAVRLSLFLCKFSFFDAPYG</sequence>
<reference evidence="2" key="1">
    <citation type="submission" date="2020-02" db="EMBL/GenBank/DDBJ databases">
        <authorList>
            <person name="Meier V. D."/>
        </authorList>
    </citation>
    <scope>NUCLEOTIDE SEQUENCE</scope>
    <source>
        <strain evidence="2">AVDCRST_MAG84</strain>
    </source>
</reference>
<evidence type="ECO:0000256" key="1">
    <source>
        <dbReference type="SAM" id="Phobius"/>
    </source>
</evidence>
<protein>
    <submittedName>
        <fullName evidence="2">Uncharacterized protein</fullName>
    </submittedName>
</protein>
<organism evidence="2">
    <name type="scientific">uncultured Microcoleus sp</name>
    <dbReference type="NCBI Taxonomy" id="259945"/>
    <lineage>
        <taxon>Bacteria</taxon>
        <taxon>Bacillati</taxon>
        <taxon>Cyanobacteriota</taxon>
        <taxon>Cyanophyceae</taxon>
        <taxon>Oscillatoriophycideae</taxon>
        <taxon>Oscillatoriales</taxon>
        <taxon>Microcoleaceae</taxon>
        <taxon>Microcoleus</taxon>
        <taxon>environmental samples</taxon>
    </lineage>
</organism>
<accession>A0A6J4LKJ5</accession>
<keyword evidence="1" id="KW-0472">Membrane</keyword>
<gene>
    <name evidence="2" type="ORF">AVDCRST_MAG84-2050</name>
</gene>
<dbReference type="EMBL" id="CADCTZ010000337">
    <property type="protein sequence ID" value="CAA9334212.1"/>
    <property type="molecule type" value="Genomic_DNA"/>
</dbReference>
<proteinExistence type="predicted"/>
<name>A0A6J4LKJ5_9CYAN</name>
<keyword evidence="1" id="KW-0812">Transmembrane</keyword>
<evidence type="ECO:0000313" key="2">
    <source>
        <dbReference type="EMBL" id="CAA9334212.1"/>
    </source>
</evidence>
<keyword evidence="1" id="KW-1133">Transmembrane helix</keyword>
<dbReference type="AlphaFoldDB" id="A0A6J4LKJ5"/>
<feature type="transmembrane region" description="Helical" evidence="1">
    <location>
        <begin position="12"/>
        <end position="36"/>
    </location>
</feature>